<organism evidence="1 2">
    <name type="scientific">Paralvinella palmiformis</name>
    <dbReference type="NCBI Taxonomy" id="53620"/>
    <lineage>
        <taxon>Eukaryota</taxon>
        <taxon>Metazoa</taxon>
        <taxon>Spiralia</taxon>
        <taxon>Lophotrochozoa</taxon>
        <taxon>Annelida</taxon>
        <taxon>Polychaeta</taxon>
        <taxon>Sedentaria</taxon>
        <taxon>Canalipalpata</taxon>
        <taxon>Terebellida</taxon>
        <taxon>Terebelliformia</taxon>
        <taxon>Alvinellidae</taxon>
        <taxon>Paralvinella</taxon>
    </lineage>
</organism>
<keyword evidence="2" id="KW-1185">Reference proteome</keyword>
<evidence type="ECO:0000313" key="2">
    <source>
        <dbReference type="Proteomes" id="UP001208570"/>
    </source>
</evidence>
<dbReference type="EMBL" id="JAODUP010000211">
    <property type="protein sequence ID" value="KAK2156513.1"/>
    <property type="molecule type" value="Genomic_DNA"/>
</dbReference>
<dbReference type="PANTHER" id="PTHR33332">
    <property type="entry name" value="REVERSE TRANSCRIPTASE DOMAIN-CONTAINING PROTEIN"/>
    <property type="match status" value="1"/>
</dbReference>
<proteinExistence type="predicted"/>
<name>A0AAD9JNL1_9ANNE</name>
<evidence type="ECO:0008006" key="3">
    <source>
        <dbReference type="Google" id="ProtNLM"/>
    </source>
</evidence>
<evidence type="ECO:0000313" key="1">
    <source>
        <dbReference type="EMBL" id="KAK2156513.1"/>
    </source>
</evidence>
<comment type="caution">
    <text evidence="1">The sequence shown here is derived from an EMBL/GenBank/DDBJ whole genome shotgun (WGS) entry which is preliminary data.</text>
</comment>
<dbReference type="AlphaFoldDB" id="A0AAD9JNL1"/>
<gene>
    <name evidence="1" type="ORF">LSH36_211g01021</name>
</gene>
<dbReference type="Proteomes" id="UP001208570">
    <property type="component" value="Unassembled WGS sequence"/>
</dbReference>
<accession>A0AAD9JNL1</accession>
<protein>
    <recommendedName>
        <fullName evidence="3">Reverse transcriptase domain-containing protein</fullName>
    </recommendedName>
</protein>
<reference evidence="1" key="1">
    <citation type="journal article" date="2023" name="Mol. Biol. Evol.">
        <title>Third-Generation Sequencing Reveals the Adaptive Role of the Epigenome in Three Deep-Sea Polychaetes.</title>
        <authorList>
            <person name="Perez M."/>
            <person name="Aroh O."/>
            <person name="Sun Y."/>
            <person name="Lan Y."/>
            <person name="Juniper S.K."/>
            <person name="Young C.R."/>
            <person name="Angers B."/>
            <person name="Qian P.Y."/>
        </authorList>
    </citation>
    <scope>NUCLEOTIDE SEQUENCE</scope>
    <source>
        <strain evidence="1">P08H-3</strain>
    </source>
</reference>
<sequence length="188" mass="21508">MLELEAENSGAGDGQFKPPKYISLRGTLNTFGRGYKANIRMPFSWLSRNHATEAFLADLRVSSLVLDPPDDVDHLVDLYDNTLRDIVDQHAPLRTKEMPSRPMLPWYNKNIQAAKRHKRLKDMFGLSGRVLEWFRTYLEQRSQRLERVSVHGILSDIQFLLSGVPQGSVLGPLVFTMYTRPLGIIAQR</sequence>